<feature type="region of interest" description="Disordered" evidence="1">
    <location>
        <begin position="1"/>
        <end position="124"/>
    </location>
</feature>
<feature type="compositionally biased region" description="Acidic residues" evidence="1">
    <location>
        <begin position="220"/>
        <end position="235"/>
    </location>
</feature>
<dbReference type="Proteomes" id="UP001600064">
    <property type="component" value="Unassembled WGS sequence"/>
</dbReference>
<feature type="compositionally biased region" description="Pro residues" evidence="1">
    <location>
        <begin position="91"/>
        <end position="109"/>
    </location>
</feature>
<dbReference type="PANTHER" id="PTHR28244">
    <property type="entry name" value="RNA POLYMERASE I-SPECIFIC TRANSCRIPTION INITIATION FACTOR RRN11"/>
    <property type="match status" value="1"/>
</dbReference>
<feature type="compositionally biased region" description="Basic and acidic residues" evidence="1">
    <location>
        <begin position="72"/>
        <end position="89"/>
    </location>
</feature>
<reference evidence="2 3" key="1">
    <citation type="journal article" date="2024" name="Commun. Biol.">
        <title>Comparative genomic analysis of thermophilic fungi reveals convergent evolutionary adaptations and gene losses.</title>
        <authorList>
            <person name="Steindorff A.S."/>
            <person name="Aguilar-Pontes M.V."/>
            <person name="Robinson A.J."/>
            <person name="Andreopoulos B."/>
            <person name="LaButti K."/>
            <person name="Kuo A."/>
            <person name="Mondo S."/>
            <person name="Riley R."/>
            <person name="Otillar R."/>
            <person name="Haridas S."/>
            <person name="Lipzen A."/>
            <person name="Grimwood J."/>
            <person name="Schmutz J."/>
            <person name="Clum A."/>
            <person name="Reid I.D."/>
            <person name="Moisan M.C."/>
            <person name="Butler G."/>
            <person name="Nguyen T.T.M."/>
            <person name="Dewar K."/>
            <person name="Conant G."/>
            <person name="Drula E."/>
            <person name="Henrissat B."/>
            <person name="Hansel C."/>
            <person name="Singer S."/>
            <person name="Hutchinson M.I."/>
            <person name="de Vries R.P."/>
            <person name="Natvig D.O."/>
            <person name="Powell A.J."/>
            <person name="Tsang A."/>
            <person name="Grigoriev I.V."/>
        </authorList>
    </citation>
    <scope>NUCLEOTIDE SEQUENCE [LARGE SCALE GENOMIC DNA]</scope>
    <source>
        <strain evidence="2 3">ATCC 22073</strain>
    </source>
</reference>
<protein>
    <submittedName>
        <fullName evidence="2">Uncharacterized protein</fullName>
    </submittedName>
</protein>
<dbReference type="PANTHER" id="PTHR28244:SF1">
    <property type="entry name" value="RNA POLYMERASE I-SPECIFIC TRANSCRIPTION INITIATION FACTOR RRN11"/>
    <property type="match status" value="1"/>
</dbReference>
<evidence type="ECO:0000313" key="2">
    <source>
        <dbReference type="EMBL" id="KAL2267492.1"/>
    </source>
</evidence>
<evidence type="ECO:0000256" key="1">
    <source>
        <dbReference type="SAM" id="MobiDB-lite"/>
    </source>
</evidence>
<gene>
    <name evidence="2" type="ORF">VTJ83DRAFT_4769</name>
</gene>
<feature type="region of interest" description="Disordered" evidence="1">
    <location>
        <begin position="199"/>
        <end position="254"/>
    </location>
</feature>
<dbReference type="EMBL" id="JAZGUE010000004">
    <property type="protein sequence ID" value="KAL2267492.1"/>
    <property type="molecule type" value="Genomic_DNA"/>
</dbReference>
<dbReference type="RefSeq" id="XP_070866219.1">
    <property type="nucleotide sequence ID" value="XM_071011294.1"/>
</dbReference>
<feature type="compositionally biased region" description="Basic and acidic residues" evidence="1">
    <location>
        <begin position="199"/>
        <end position="215"/>
    </location>
</feature>
<feature type="compositionally biased region" description="Acidic residues" evidence="1">
    <location>
        <begin position="18"/>
        <end position="44"/>
    </location>
</feature>
<evidence type="ECO:0000313" key="3">
    <source>
        <dbReference type="Proteomes" id="UP001600064"/>
    </source>
</evidence>
<keyword evidence="3" id="KW-1185">Reference proteome</keyword>
<accession>A0ABR4DB42</accession>
<name>A0ABR4DB42_9PEZI</name>
<sequence length="254" mass="28675">MEAAHAAHRRGLERLERGDDDLGEDDKDDDDDDDDAGAEEGQENDEAHAWGSRRDYAIDDAMDIDAPSSDSYYRDRLRSTLSSPHDRDPPYLAPPPPLLLPPPPPPPPSLSRRERRRLQREDELRRTALQRMASVAERMDTAMEAVPFSRDAEMLRLRAMVALYIADLNVPPSIGDGEARGSRKGRVKERRRARDLLAKIKEGGGKLQEHDEELLRSLQADEEDEEEEEDGEEQENPSHKSATAALPLFSSMEF</sequence>
<organism evidence="2 3">
    <name type="scientific">Remersonia thermophila</name>
    <dbReference type="NCBI Taxonomy" id="72144"/>
    <lineage>
        <taxon>Eukaryota</taxon>
        <taxon>Fungi</taxon>
        <taxon>Dikarya</taxon>
        <taxon>Ascomycota</taxon>
        <taxon>Pezizomycotina</taxon>
        <taxon>Sordariomycetes</taxon>
        <taxon>Sordariomycetidae</taxon>
        <taxon>Sordariales</taxon>
        <taxon>Sordariales incertae sedis</taxon>
        <taxon>Remersonia</taxon>
    </lineage>
</organism>
<feature type="compositionally biased region" description="Basic and acidic residues" evidence="1">
    <location>
        <begin position="45"/>
        <end position="57"/>
    </location>
</feature>
<proteinExistence type="predicted"/>
<dbReference type="InterPro" id="IPR053029">
    <property type="entry name" value="RNA_pol_I-specific_init_factor"/>
</dbReference>
<comment type="caution">
    <text evidence="2">The sequence shown here is derived from an EMBL/GenBank/DDBJ whole genome shotgun (WGS) entry which is preliminary data.</text>
</comment>
<dbReference type="GeneID" id="98125938"/>